<evidence type="ECO:0000256" key="1">
    <source>
        <dbReference type="ARBA" id="ARBA00022679"/>
    </source>
</evidence>
<dbReference type="Pfam" id="PF00583">
    <property type="entry name" value="Acetyltransf_1"/>
    <property type="match status" value="1"/>
</dbReference>
<dbReference type="AlphaFoldDB" id="A0A2U2N5E0"/>
<evidence type="ECO:0000313" key="4">
    <source>
        <dbReference type="EMBL" id="PWG64396.1"/>
    </source>
</evidence>
<evidence type="ECO:0000313" key="5">
    <source>
        <dbReference type="Proteomes" id="UP000245474"/>
    </source>
</evidence>
<proteinExistence type="predicted"/>
<dbReference type="SUPFAM" id="SSF55729">
    <property type="entry name" value="Acyl-CoA N-acyltransferases (Nat)"/>
    <property type="match status" value="1"/>
</dbReference>
<dbReference type="GO" id="GO:0016747">
    <property type="term" value="F:acyltransferase activity, transferring groups other than amino-acyl groups"/>
    <property type="evidence" value="ECO:0007669"/>
    <property type="project" value="InterPro"/>
</dbReference>
<gene>
    <name evidence="4" type="ORF">DEM34_04995</name>
</gene>
<organism evidence="4 5">
    <name type="scientific">Sediminicurvatus halobius</name>
    <dbReference type="NCBI Taxonomy" id="2182432"/>
    <lineage>
        <taxon>Bacteria</taxon>
        <taxon>Pseudomonadati</taxon>
        <taxon>Pseudomonadota</taxon>
        <taxon>Gammaproteobacteria</taxon>
        <taxon>Chromatiales</taxon>
        <taxon>Ectothiorhodospiraceae</taxon>
        <taxon>Sediminicurvatus</taxon>
    </lineage>
</organism>
<dbReference type="InterPro" id="IPR000182">
    <property type="entry name" value="GNAT_dom"/>
</dbReference>
<protein>
    <submittedName>
        <fullName evidence="4">GNAT family N-acetyltransferase</fullName>
    </submittedName>
</protein>
<comment type="caution">
    <text evidence="4">The sequence shown here is derived from an EMBL/GenBank/DDBJ whole genome shotgun (WGS) entry which is preliminary data.</text>
</comment>
<keyword evidence="5" id="KW-1185">Reference proteome</keyword>
<dbReference type="OrthoDB" id="273614at2"/>
<feature type="domain" description="N-acetyltransferase" evidence="3">
    <location>
        <begin position="19"/>
        <end position="208"/>
    </location>
</feature>
<dbReference type="Proteomes" id="UP000245474">
    <property type="component" value="Unassembled WGS sequence"/>
</dbReference>
<evidence type="ECO:0000256" key="2">
    <source>
        <dbReference type="ARBA" id="ARBA00023315"/>
    </source>
</evidence>
<evidence type="ECO:0000259" key="3">
    <source>
        <dbReference type="PROSITE" id="PS51186"/>
    </source>
</evidence>
<dbReference type="CDD" id="cd04301">
    <property type="entry name" value="NAT_SF"/>
    <property type="match status" value="1"/>
</dbReference>
<dbReference type="InterPro" id="IPR016181">
    <property type="entry name" value="Acyl_CoA_acyltransferase"/>
</dbReference>
<accession>A0A2U2N5E0</accession>
<reference evidence="4 5" key="1">
    <citation type="submission" date="2018-05" db="EMBL/GenBank/DDBJ databases">
        <title>Spiribacter halobius sp. nov., a moderately halophilic bacterium isolated from marine solar saltern.</title>
        <authorList>
            <person name="Zheng W.-S."/>
            <person name="Lu D.-C."/>
            <person name="Du Z.-J."/>
        </authorList>
    </citation>
    <scope>NUCLEOTIDE SEQUENCE [LARGE SCALE GENOMIC DNA]</scope>
    <source>
        <strain evidence="4 5">E85</strain>
    </source>
</reference>
<dbReference type="InterPro" id="IPR050832">
    <property type="entry name" value="Bact_Acetyltransf"/>
</dbReference>
<dbReference type="PANTHER" id="PTHR43877:SF1">
    <property type="entry name" value="ACETYLTRANSFERASE"/>
    <property type="match status" value="1"/>
</dbReference>
<dbReference type="EMBL" id="QFFI01000006">
    <property type="protein sequence ID" value="PWG64396.1"/>
    <property type="molecule type" value="Genomic_DNA"/>
</dbReference>
<name>A0A2U2N5E0_9GAMM</name>
<dbReference type="PROSITE" id="PS51186">
    <property type="entry name" value="GNAT"/>
    <property type="match status" value="1"/>
</dbReference>
<sequence>METIESCARVPENMRELPKGFRAATPDDAAAMAELVNMAGEGMPLYLWSRMAEPGQDPWEVGRQRARRETGAFSWRNTVLREVDGRVAASLVGYPLPDAPESTDYSELPPMFVPLQQLEDLAPRTWYVNVLATYPEFRRQGHATALLDIAARLGRDADRDGLSIIVADSNTAARRLYEQAGFRERAARPMVKEDWDGAGDNWVLLVRQ</sequence>
<dbReference type="Gene3D" id="3.40.630.30">
    <property type="match status" value="1"/>
</dbReference>
<keyword evidence="1 4" id="KW-0808">Transferase</keyword>
<dbReference type="PANTHER" id="PTHR43877">
    <property type="entry name" value="AMINOALKYLPHOSPHONATE N-ACETYLTRANSFERASE-RELATED-RELATED"/>
    <property type="match status" value="1"/>
</dbReference>
<keyword evidence="2" id="KW-0012">Acyltransferase</keyword>